<evidence type="ECO:0000313" key="3">
    <source>
        <dbReference type="WBParaSite" id="MBELARI_LOCUS11239"/>
    </source>
</evidence>
<sequence>MGLTTNFQLCQFSDFRVQLPDDGLFYSVFTALLFVPTLVFVAIISTAFVINIGVALVLQGITFIFCLAWFLPTAIFCFATAFFLTKVARCTLFLLTELEKRKTSIPESLLDDTITAPKTHAHEKLL</sequence>
<accession>A0AAF3EBD2</accession>
<protein>
    <submittedName>
        <fullName evidence="3">Uncharacterized protein</fullName>
    </submittedName>
</protein>
<evidence type="ECO:0000313" key="2">
    <source>
        <dbReference type="Proteomes" id="UP000887575"/>
    </source>
</evidence>
<keyword evidence="1" id="KW-0472">Membrane</keyword>
<feature type="transmembrane region" description="Helical" evidence="1">
    <location>
        <begin position="24"/>
        <end position="50"/>
    </location>
</feature>
<reference evidence="3" key="1">
    <citation type="submission" date="2024-02" db="UniProtKB">
        <authorList>
            <consortium name="WormBaseParasite"/>
        </authorList>
    </citation>
    <scope>IDENTIFICATION</scope>
</reference>
<organism evidence="2 3">
    <name type="scientific">Mesorhabditis belari</name>
    <dbReference type="NCBI Taxonomy" id="2138241"/>
    <lineage>
        <taxon>Eukaryota</taxon>
        <taxon>Metazoa</taxon>
        <taxon>Ecdysozoa</taxon>
        <taxon>Nematoda</taxon>
        <taxon>Chromadorea</taxon>
        <taxon>Rhabditida</taxon>
        <taxon>Rhabditina</taxon>
        <taxon>Rhabditomorpha</taxon>
        <taxon>Rhabditoidea</taxon>
        <taxon>Rhabditidae</taxon>
        <taxon>Mesorhabditinae</taxon>
        <taxon>Mesorhabditis</taxon>
    </lineage>
</organism>
<keyword evidence="1" id="KW-1133">Transmembrane helix</keyword>
<keyword evidence="1" id="KW-0812">Transmembrane</keyword>
<proteinExistence type="predicted"/>
<evidence type="ECO:0000256" key="1">
    <source>
        <dbReference type="SAM" id="Phobius"/>
    </source>
</evidence>
<keyword evidence="2" id="KW-1185">Reference proteome</keyword>
<dbReference type="AlphaFoldDB" id="A0AAF3EBD2"/>
<dbReference type="WBParaSite" id="MBELARI_LOCUS11239">
    <property type="protein sequence ID" value="MBELARI_LOCUS11239"/>
    <property type="gene ID" value="MBELARI_LOCUS11239"/>
</dbReference>
<name>A0AAF3EBD2_9BILA</name>
<feature type="transmembrane region" description="Helical" evidence="1">
    <location>
        <begin position="62"/>
        <end position="84"/>
    </location>
</feature>
<dbReference type="Proteomes" id="UP000887575">
    <property type="component" value="Unassembled WGS sequence"/>
</dbReference>